<dbReference type="EMBL" id="QJKB01000002">
    <property type="protein sequence ID" value="PXX45307.1"/>
    <property type="molecule type" value="Genomic_DNA"/>
</dbReference>
<dbReference type="Proteomes" id="UP000247792">
    <property type="component" value="Unassembled WGS sequence"/>
</dbReference>
<proteinExistence type="predicted"/>
<evidence type="ECO:0000313" key="1">
    <source>
        <dbReference type="EMBL" id="PXX45307.1"/>
    </source>
</evidence>
<protein>
    <submittedName>
        <fullName evidence="1">Uncharacterized protein</fullName>
    </submittedName>
</protein>
<accession>A0A318JB75</accession>
<comment type="caution">
    <text evidence="1">The sequence shown here is derived from an EMBL/GenBank/DDBJ whole genome shotgun (WGS) entry which is preliminary data.</text>
</comment>
<dbReference type="OrthoDB" id="7605324at2"/>
<name>A0A318JB75_9BURK</name>
<evidence type="ECO:0000313" key="2">
    <source>
        <dbReference type="Proteomes" id="UP000247792"/>
    </source>
</evidence>
<reference evidence="1 2" key="1">
    <citation type="submission" date="2018-05" db="EMBL/GenBank/DDBJ databases">
        <title>Genomic Encyclopedia of Type Strains, Phase IV (KMG-IV): sequencing the most valuable type-strain genomes for metagenomic binning, comparative biology and taxonomic classification.</title>
        <authorList>
            <person name="Goeker M."/>
        </authorList>
    </citation>
    <scope>NUCLEOTIDE SEQUENCE [LARGE SCALE GENOMIC DNA]</scope>
    <source>
        <strain evidence="1 2">DSM 19792</strain>
    </source>
</reference>
<dbReference type="RefSeq" id="WP_146218814.1">
    <property type="nucleotide sequence ID" value="NZ_QJKB01000002.1"/>
</dbReference>
<sequence length="369" mass="41115">MKTLLASSLLALGLLSFTSPIWAFKLKPEGSFIERKLATRSQSEWEKLLAAVAFRGIHKVGESVHEEITNRILGCEGDADICGAPDYEPKFAYVLAGVRWNDDPPFRFERGQGDFGGCQNGATVRLNTFPRCWANVFKDGEKRSVNGVSLNADTAPLLVRSHFGDMQFLHAMASKDKEDADKVLKRILVWAEFTWRTSLGEFPLSATVKDVAVPGISEFFQTKGWSVQDLFALGNPHVRKPDNMAELAFGSLLHVVEDSFAGGHVERATPDERNQCPKMTTAVPMPGKILEFHSYINQDSKKHGDDDVRNAFSAAWSGARPNVLDVGRTLNTYFVRRATWDEVKPYIECIFTLHENVRAASAGEKYARD</sequence>
<dbReference type="AlphaFoldDB" id="A0A318JB75"/>
<gene>
    <name evidence="1" type="ORF">DFR42_102535</name>
</gene>
<keyword evidence="2" id="KW-1185">Reference proteome</keyword>
<organism evidence="1 2">
    <name type="scientific">Undibacterium pigrum</name>
    <dbReference type="NCBI Taxonomy" id="401470"/>
    <lineage>
        <taxon>Bacteria</taxon>
        <taxon>Pseudomonadati</taxon>
        <taxon>Pseudomonadota</taxon>
        <taxon>Betaproteobacteria</taxon>
        <taxon>Burkholderiales</taxon>
        <taxon>Oxalobacteraceae</taxon>
        <taxon>Undibacterium</taxon>
    </lineage>
</organism>